<protein>
    <submittedName>
        <fullName evidence="2">Extradiol dioxygenase</fullName>
    </submittedName>
</protein>
<evidence type="ECO:0000313" key="3">
    <source>
        <dbReference type="Proteomes" id="UP000094487"/>
    </source>
</evidence>
<evidence type="ECO:0000259" key="1">
    <source>
        <dbReference type="Pfam" id="PF02900"/>
    </source>
</evidence>
<dbReference type="Pfam" id="PF02900">
    <property type="entry name" value="LigB"/>
    <property type="match status" value="1"/>
</dbReference>
<name>A0A1E3LWM9_9SPHN</name>
<dbReference type="AlphaFoldDB" id="A0A1E3LWM9"/>
<dbReference type="EMBL" id="MDDS01000019">
    <property type="protein sequence ID" value="ODP38128.1"/>
    <property type="molecule type" value="Genomic_DNA"/>
</dbReference>
<dbReference type="CDD" id="cd07359">
    <property type="entry name" value="PCA_45_Doxase_B_like"/>
    <property type="match status" value="1"/>
</dbReference>
<dbReference type="Proteomes" id="UP000094487">
    <property type="component" value="Unassembled WGS sequence"/>
</dbReference>
<reference evidence="2 3" key="1">
    <citation type="submission" date="2016-08" db="EMBL/GenBank/DDBJ databases">
        <title>Draft genome of the agarase producing Sphingomonas sp. MCT13.</title>
        <authorList>
            <person name="D'Andrea M.M."/>
            <person name="Rossolini G.M."/>
            <person name="Thaller M.C."/>
        </authorList>
    </citation>
    <scope>NUCLEOTIDE SEQUENCE [LARGE SCALE GENOMIC DNA]</scope>
    <source>
        <strain evidence="2 3">MCT13</strain>
    </source>
</reference>
<accession>A0A1E3LWM9</accession>
<dbReference type="GO" id="GO:0008198">
    <property type="term" value="F:ferrous iron binding"/>
    <property type="evidence" value="ECO:0007669"/>
    <property type="project" value="InterPro"/>
</dbReference>
<comment type="caution">
    <text evidence="2">The sequence shown here is derived from an EMBL/GenBank/DDBJ whole genome shotgun (WGS) entry which is preliminary data.</text>
</comment>
<proteinExistence type="predicted"/>
<evidence type="ECO:0000313" key="2">
    <source>
        <dbReference type="EMBL" id="ODP38128.1"/>
    </source>
</evidence>
<dbReference type="SUPFAM" id="SSF53213">
    <property type="entry name" value="LigB-like"/>
    <property type="match status" value="1"/>
</dbReference>
<dbReference type="OrthoDB" id="8673673at2"/>
<dbReference type="GO" id="GO:0016702">
    <property type="term" value="F:oxidoreductase activity, acting on single donors with incorporation of molecular oxygen, incorporation of two atoms of oxygen"/>
    <property type="evidence" value="ECO:0007669"/>
    <property type="project" value="UniProtKB-ARBA"/>
</dbReference>
<keyword evidence="2" id="KW-0223">Dioxygenase</keyword>
<dbReference type="Gene3D" id="3.40.830.10">
    <property type="entry name" value="LigB-like"/>
    <property type="match status" value="1"/>
</dbReference>
<keyword evidence="3" id="KW-1185">Reference proteome</keyword>
<dbReference type="InterPro" id="IPR004183">
    <property type="entry name" value="Xdiol_dOase_suB"/>
</dbReference>
<dbReference type="STRING" id="1888892.BFL28_15490"/>
<organism evidence="2 3">
    <name type="scientific">Sphingomonas turrisvirgatae</name>
    <dbReference type="NCBI Taxonomy" id="1888892"/>
    <lineage>
        <taxon>Bacteria</taxon>
        <taxon>Pseudomonadati</taxon>
        <taxon>Pseudomonadota</taxon>
        <taxon>Alphaproteobacteria</taxon>
        <taxon>Sphingomonadales</taxon>
        <taxon>Sphingomonadaceae</taxon>
        <taxon>Sphingomonas</taxon>
    </lineage>
</organism>
<sequence length="272" mass="29257">MAQIVAGYGVSHTAMTIRKYAPGADAAQDRVHAAFARLRAEIAALEPDLIVMVSSEHLNSFFYESFPQICIGLGTQSTGWGDAGVASRDVSIAGDFAAHLLGFGVAAGFDLSWSVEPKLDHGFMCPLTLLRPEMDIPLVPIFQNASTAPLPPFRRCAELGRMLRAAITARPTEERVLLLAGGGLSHWVATPEMGDINADFDRWFLGRVEAGDIDALTALEVDRIDREAGNGGQEIRNWITVMAAGSGPGTTLSYEAIPEWATGMAIARLFER</sequence>
<feature type="domain" description="Extradiol ring-cleavage dioxygenase class III enzyme subunit B" evidence="1">
    <location>
        <begin position="8"/>
        <end position="264"/>
    </location>
</feature>
<keyword evidence="2" id="KW-0560">Oxidoreductase</keyword>
<dbReference type="RefSeq" id="WP_069320175.1">
    <property type="nucleotide sequence ID" value="NZ_MDDS01000019.1"/>
</dbReference>
<gene>
    <name evidence="2" type="ORF">BFL28_15490</name>
</gene>